<gene>
    <name evidence="1" type="ORF">KI387_015177</name>
</gene>
<evidence type="ECO:0000313" key="2">
    <source>
        <dbReference type="Proteomes" id="UP000824469"/>
    </source>
</evidence>
<reference evidence="1 2" key="1">
    <citation type="journal article" date="2021" name="Nat. Plants">
        <title>The Taxus genome provides insights into paclitaxel biosynthesis.</title>
        <authorList>
            <person name="Xiong X."/>
            <person name="Gou J."/>
            <person name="Liao Q."/>
            <person name="Li Y."/>
            <person name="Zhou Q."/>
            <person name="Bi G."/>
            <person name="Li C."/>
            <person name="Du R."/>
            <person name="Wang X."/>
            <person name="Sun T."/>
            <person name="Guo L."/>
            <person name="Liang H."/>
            <person name="Lu P."/>
            <person name="Wu Y."/>
            <person name="Zhang Z."/>
            <person name="Ro D.K."/>
            <person name="Shang Y."/>
            <person name="Huang S."/>
            <person name="Yan J."/>
        </authorList>
    </citation>
    <scope>NUCLEOTIDE SEQUENCE [LARGE SCALE GENOMIC DNA]</scope>
    <source>
        <strain evidence="1">Ta-2019</strain>
    </source>
</reference>
<evidence type="ECO:0000313" key="1">
    <source>
        <dbReference type="EMBL" id="KAH9320538.1"/>
    </source>
</evidence>
<accession>A0AA38LCU8</accession>
<feature type="non-terminal residue" evidence="1">
    <location>
        <position position="1"/>
    </location>
</feature>
<name>A0AA38LCU8_TAXCH</name>
<comment type="caution">
    <text evidence="1">The sequence shown here is derived from an EMBL/GenBank/DDBJ whole genome shotgun (WGS) entry which is preliminary data.</text>
</comment>
<protein>
    <submittedName>
        <fullName evidence="1">Uncharacterized protein</fullName>
    </submittedName>
</protein>
<sequence>KVDYDYHTLRKKYVYPGRSAYTERIISKVLNIKPISLVVANVGATLVYLQLNLKMENNKYVEGEFTLPAPPKGKHIMENIPVLKPTEPVEV</sequence>
<proteinExistence type="predicted"/>
<dbReference type="AlphaFoldDB" id="A0AA38LCU8"/>
<feature type="non-terminal residue" evidence="1">
    <location>
        <position position="91"/>
    </location>
</feature>
<organism evidence="1 2">
    <name type="scientific">Taxus chinensis</name>
    <name type="common">Chinese yew</name>
    <name type="synonym">Taxus wallichiana var. chinensis</name>
    <dbReference type="NCBI Taxonomy" id="29808"/>
    <lineage>
        <taxon>Eukaryota</taxon>
        <taxon>Viridiplantae</taxon>
        <taxon>Streptophyta</taxon>
        <taxon>Embryophyta</taxon>
        <taxon>Tracheophyta</taxon>
        <taxon>Spermatophyta</taxon>
        <taxon>Pinopsida</taxon>
        <taxon>Pinidae</taxon>
        <taxon>Conifers II</taxon>
        <taxon>Cupressales</taxon>
        <taxon>Taxaceae</taxon>
        <taxon>Taxus</taxon>
    </lineage>
</organism>
<dbReference type="Proteomes" id="UP000824469">
    <property type="component" value="Unassembled WGS sequence"/>
</dbReference>
<keyword evidence="2" id="KW-1185">Reference proteome</keyword>
<dbReference type="EMBL" id="JAHRHJ020000003">
    <property type="protein sequence ID" value="KAH9320538.1"/>
    <property type="molecule type" value="Genomic_DNA"/>
</dbReference>